<evidence type="ECO:0000313" key="2">
    <source>
        <dbReference type="Proteomes" id="UP000663879"/>
    </source>
</evidence>
<dbReference type="Proteomes" id="UP000663879">
    <property type="component" value="Unassembled WGS sequence"/>
</dbReference>
<gene>
    <name evidence="1" type="ORF">OXX778_LOCUS11583</name>
</gene>
<evidence type="ECO:0000313" key="1">
    <source>
        <dbReference type="EMBL" id="CAF0904702.1"/>
    </source>
</evidence>
<dbReference type="SUPFAM" id="SSF54001">
    <property type="entry name" value="Cysteine proteinases"/>
    <property type="match status" value="1"/>
</dbReference>
<dbReference type="InterPro" id="IPR038765">
    <property type="entry name" value="Papain-like_cys_pep_sf"/>
</dbReference>
<dbReference type="EMBL" id="CAJNOC010001977">
    <property type="protein sequence ID" value="CAF0904702.1"/>
    <property type="molecule type" value="Genomic_DNA"/>
</dbReference>
<dbReference type="AlphaFoldDB" id="A0A813ZY26"/>
<accession>A0A813ZY26</accession>
<reference evidence="1" key="1">
    <citation type="submission" date="2021-02" db="EMBL/GenBank/DDBJ databases">
        <authorList>
            <person name="Nowell W R."/>
        </authorList>
    </citation>
    <scope>NUCLEOTIDE SEQUENCE</scope>
    <source>
        <strain evidence="1">Ploen Becks lab</strain>
    </source>
</reference>
<name>A0A813ZY26_9BILA</name>
<keyword evidence="2" id="KW-1185">Reference proteome</keyword>
<proteinExistence type="predicted"/>
<comment type="caution">
    <text evidence="1">The sequence shown here is derived from an EMBL/GenBank/DDBJ whole genome shotgun (WGS) entry which is preliminary data.</text>
</comment>
<sequence>MNNPNYYLNFVKNVLRKVSGGSRYINISHVEASKQHGTKDCGLFALVYALALAKDIDPGCLIFDQRKPGIVNFGTKKQYKNNQTSLQCKKICN</sequence>
<protein>
    <submittedName>
        <fullName evidence="1">Uncharacterized protein</fullName>
    </submittedName>
</protein>
<organism evidence="1 2">
    <name type="scientific">Brachionus calyciflorus</name>
    <dbReference type="NCBI Taxonomy" id="104777"/>
    <lineage>
        <taxon>Eukaryota</taxon>
        <taxon>Metazoa</taxon>
        <taxon>Spiralia</taxon>
        <taxon>Gnathifera</taxon>
        <taxon>Rotifera</taxon>
        <taxon>Eurotatoria</taxon>
        <taxon>Monogononta</taxon>
        <taxon>Pseudotrocha</taxon>
        <taxon>Ploima</taxon>
        <taxon>Brachionidae</taxon>
        <taxon>Brachionus</taxon>
    </lineage>
</organism>
<dbReference type="OrthoDB" id="5985686at2759"/>